<feature type="transmembrane region" description="Helical" evidence="2">
    <location>
        <begin position="172"/>
        <end position="193"/>
    </location>
</feature>
<evidence type="ECO:0008006" key="4">
    <source>
        <dbReference type="Google" id="ProtNLM"/>
    </source>
</evidence>
<organism evidence="3">
    <name type="scientific">uncultured Anaerotruncus sp</name>
    <dbReference type="NCBI Taxonomy" id="905011"/>
    <lineage>
        <taxon>Bacteria</taxon>
        <taxon>Bacillati</taxon>
        <taxon>Bacillota</taxon>
        <taxon>Clostridia</taxon>
        <taxon>Eubacteriales</taxon>
        <taxon>Oscillospiraceae</taxon>
        <taxon>Anaerotruncus</taxon>
        <taxon>environmental samples</taxon>
    </lineage>
</organism>
<keyword evidence="2" id="KW-0472">Membrane</keyword>
<dbReference type="InterPro" id="IPR021338">
    <property type="entry name" value="DUF2953"/>
</dbReference>
<keyword evidence="2" id="KW-0812">Transmembrane</keyword>
<reference evidence="3" key="1">
    <citation type="submission" date="2019-11" db="EMBL/GenBank/DDBJ databases">
        <authorList>
            <person name="Feng L."/>
        </authorList>
    </citation>
    <scope>NUCLEOTIDE SEQUENCE</scope>
    <source>
        <strain evidence="3">AundefinedLFYP135</strain>
    </source>
</reference>
<dbReference type="EMBL" id="CACRSL010000005">
    <property type="protein sequence ID" value="VYT25629.1"/>
    <property type="molecule type" value="Genomic_DNA"/>
</dbReference>
<dbReference type="Pfam" id="PF11167">
    <property type="entry name" value="DUF2953"/>
    <property type="match status" value="1"/>
</dbReference>
<keyword evidence="2" id="KW-1133">Transmembrane helix</keyword>
<accession>A0A6N2V5E2</accession>
<evidence type="ECO:0000256" key="1">
    <source>
        <dbReference type="SAM" id="MobiDB-lite"/>
    </source>
</evidence>
<evidence type="ECO:0000313" key="3">
    <source>
        <dbReference type="EMBL" id="VYT25629.1"/>
    </source>
</evidence>
<evidence type="ECO:0000256" key="2">
    <source>
        <dbReference type="SAM" id="Phobius"/>
    </source>
</evidence>
<sequence length="221" mass="24894">MVGWIFAGLCGLLLCLLSLPVVLQAEYNGELTVWVRYFFLRYQVFPRPPGEEKPPEEKKPKPPQEEKPKKPQKEKPSAGELFALGKELLEGLWPPVRWLLKTVVFYDIFFGMRVAEDDAAQTAISCGRYNAAAFGICSFLENLFQLKRVKISVFPDFTQEESAVCFRGKVRMIPLAALAAGLAILAALLVKLLPLFLRKEKKEEPHEPEESTQQNKGGVTI</sequence>
<gene>
    <name evidence="3" type="ORF">AULFYP135_02310</name>
</gene>
<proteinExistence type="predicted"/>
<name>A0A6N2V5E2_9FIRM</name>
<dbReference type="AlphaFoldDB" id="A0A6N2V5E2"/>
<feature type="region of interest" description="Disordered" evidence="1">
    <location>
        <begin position="49"/>
        <end position="76"/>
    </location>
</feature>
<protein>
    <recommendedName>
        <fullName evidence="4">DUF2953 domain-containing protein</fullName>
    </recommendedName>
</protein>